<evidence type="ECO:0000256" key="18">
    <source>
        <dbReference type="ARBA" id="ARBA00041269"/>
    </source>
</evidence>
<dbReference type="Gene3D" id="2.60.40.10">
    <property type="entry name" value="Immunoglobulins"/>
    <property type="match status" value="1"/>
</dbReference>
<dbReference type="InterPro" id="IPR002772">
    <property type="entry name" value="Glyco_hydro_3_C"/>
</dbReference>
<dbReference type="PANTHER" id="PTHR42715:SF20">
    <property type="entry name" value="BETA-GLUCOSIDASE E-RELATED"/>
    <property type="match status" value="1"/>
</dbReference>
<gene>
    <name evidence="23" type="ORF">EV44_g4375</name>
</gene>
<evidence type="ECO:0000256" key="5">
    <source>
        <dbReference type="ARBA" id="ARBA00012744"/>
    </source>
</evidence>
<evidence type="ECO:0000256" key="3">
    <source>
        <dbReference type="ARBA" id="ARBA00004987"/>
    </source>
</evidence>
<evidence type="ECO:0000256" key="16">
    <source>
        <dbReference type="ARBA" id="ARBA00024983"/>
    </source>
</evidence>
<dbReference type="STRING" id="52586.A0A0B1PAL0"/>
<protein>
    <recommendedName>
        <fullName evidence="17">Probable beta-glucosidase E</fullName>
        <ecNumber evidence="5">3.2.1.21</ecNumber>
    </recommendedName>
    <alternativeName>
        <fullName evidence="18">Beta-D-glucoside glucohydrolase E</fullName>
    </alternativeName>
    <alternativeName>
        <fullName evidence="19">Cellobiase E</fullName>
    </alternativeName>
    <alternativeName>
        <fullName evidence="20">Gentiobiase E</fullName>
    </alternativeName>
</protein>
<sequence length="974" mass="107033">MKYKEEILEAEGQVYSVKWSPSLKKHEDCLLIGDLELDAEIWLNKNRTSTTKSKSIIVKTVMLLLSLGLSIFILRNIVSSTVLSWESGINPSYNKSLRLSPLGKRETSPKWINIFEKTSDITYGLSPPWYPTPKGGTTSKWTESYKKAQKLVNQMSLTEKVNITTGTGWQMGLAVGNTGPAIHAGFPSLALQDGPLGIRFSDNITAFPAGITTGATWNKQLMYARGKAMGKEARMKGVNVLLGPCVGPLGRMPAGGRNWEGFGADPVLQGIAAAETIRGIQEEGVMATVKHFVGNEQEHYRQRFETHNNEYALSVNIDDRTLHELYGWPFQNTIKVGVASVMCSYQMVNNSYACQNSKLINGYLKDELGFSGFVQSDWAAQDSGVASALAGLDMSMPGDGLRMGDGKPFWGQELTKSIFNGSVPIERLNDMVTRVVAAWYQLGQDDRAKFDRNGPNFSSWTKNRTGVLHPGSPDDQPKVVVNQYIEAQGSGNETHSTIARQVAAEGTVLLKNSGILPLNPNYSPENNIKLRIGIFGEDSSSGKGPNFCEDRGCNQGTLGSGWGSGSVEFPYLISPADALKKALDKDKFNITVFPNNTLSSNTTTSILKDQDICIVFASADSGEGYITYNGNTGDRNNLFLQNGGDELIKGVANSCGDSNGDTIVVIHSVGPVIMESFVHHSNIKAIIWANLPGQESGNALTDVLLGKVNPSGKLPYSIGKSLEDYGPGAKVLYNSSLTVPQLTFEEGLYIDYRHFERYDIKPTYPFGFGLSYTKFEYNNLVVTKVLEKSELPSPRPAGVNPPTYPSTIPDIRESLFPTGFRKLKKYIYPYISNITDVKESHYPYPDGYYDEQSPSPAGGDEGGNPDLWNIYASVSVEITNIGHVAGKEVAQLYVSFEDVEINDSEDIDFPIKVLRQFEKVDLDVGETKTIQFHLTRRDLSYWDVIKQNWVMPTGGCITLLVGASSQDLRLSGYY</sequence>
<dbReference type="GO" id="GO:0005886">
    <property type="term" value="C:plasma membrane"/>
    <property type="evidence" value="ECO:0007669"/>
    <property type="project" value="UniProtKB-SubCell"/>
</dbReference>
<feature type="domain" description="Fibronectin type III-like" evidence="22">
    <location>
        <begin position="888"/>
        <end position="965"/>
    </location>
</feature>
<keyword evidence="11 21" id="KW-0472">Membrane</keyword>
<evidence type="ECO:0000313" key="24">
    <source>
        <dbReference type="Proteomes" id="UP000030854"/>
    </source>
</evidence>
<keyword evidence="15" id="KW-0624">Polysaccharide degradation</keyword>
<evidence type="ECO:0000256" key="19">
    <source>
        <dbReference type="ARBA" id="ARBA00041599"/>
    </source>
</evidence>
<evidence type="ECO:0000256" key="10">
    <source>
        <dbReference type="ARBA" id="ARBA00022989"/>
    </source>
</evidence>
<evidence type="ECO:0000256" key="17">
    <source>
        <dbReference type="ARBA" id="ARBA00039576"/>
    </source>
</evidence>
<evidence type="ECO:0000259" key="22">
    <source>
        <dbReference type="SMART" id="SM01217"/>
    </source>
</evidence>
<name>A0A0B1PAL0_UNCNE</name>
<dbReference type="InterPro" id="IPR017853">
    <property type="entry name" value="GH"/>
</dbReference>
<evidence type="ECO:0000313" key="23">
    <source>
        <dbReference type="EMBL" id="KHJ35268.1"/>
    </source>
</evidence>
<evidence type="ECO:0000256" key="15">
    <source>
        <dbReference type="ARBA" id="ARBA00023326"/>
    </source>
</evidence>
<keyword evidence="9" id="KW-0735">Signal-anchor</keyword>
<comment type="catalytic activity">
    <reaction evidence="1">
        <text>Hydrolysis of terminal, non-reducing beta-D-glucosyl residues with release of beta-D-glucose.</text>
        <dbReference type="EC" id="3.2.1.21"/>
    </reaction>
</comment>
<dbReference type="Gene3D" id="3.40.50.1700">
    <property type="entry name" value="Glycoside hydrolase family 3 C-terminal domain"/>
    <property type="match status" value="1"/>
</dbReference>
<evidence type="ECO:0000256" key="20">
    <source>
        <dbReference type="ARBA" id="ARBA00041811"/>
    </source>
</evidence>
<evidence type="ECO:0000256" key="7">
    <source>
        <dbReference type="ARBA" id="ARBA00022692"/>
    </source>
</evidence>
<dbReference type="Pfam" id="PF00933">
    <property type="entry name" value="Glyco_hydro_3"/>
    <property type="match status" value="1"/>
</dbReference>
<dbReference type="InterPro" id="IPR050288">
    <property type="entry name" value="Cellulose_deg_GH3"/>
</dbReference>
<comment type="function">
    <text evidence="16">Beta-glucosidases are one of a number of cellulolytic enzymes involved in the degradation of cellulosic biomass. Catalyzes the last step releasing glucose from the inhibitory cellobiose.</text>
</comment>
<dbReference type="SUPFAM" id="SSF52279">
    <property type="entry name" value="Beta-D-glucan exohydrolase, C-terminal domain"/>
    <property type="match status" value="1"/>
</dbReference>
<evidence type="ECO:0000256" key="12">
    <source>
        <dbReference type="ARBA" id="ARBA00023180"/>
    </source>
</evidence>
<organism evidence="23 24">
    <name type="scientific">Uncinula necator</name>
    <name type="common">Grape powdery mildew</name>
    <dbReference type="NCBI Taxonomy" id="52586"/>
    <lineage>
        <taxon>Eukaryota</taxon>
        <taxon>Fungi</taxon>
        <taxon>Dikarya</taxon>
        <taxon>Ascomycota</taxon>
        <taxon>Pezizomycotina</taxon>
        <taxon>Leotiomycetes</taxon>
        <taxon>Erysiphales</taxon>
        <taxon>Erysiphaceae</taxon>
        <taxon>Erysiphe</taxon>
    </lineage>
</organism>
<dbReference type="FunFam" id="3.40.50.1700:FF:000003">
    <property type="entry name" value="Probable beta-glucosidase"/>
    <property type="match status" value="1"/>
</dbReference>
<reference evidence="23 24" key="1">
    <citation type="journal article" date="2014" name="BMC Genomics">
        <title>Adaptive genomic structural variation in the grape powdery mildew pathogen, Erysiphe necator.</title>
        <authorList>
            <person name="Jones L."/>
            <person name="Riaz S."/>
            <person name="Morales-Cruz A."/>
            <person name="Amrine K.C."/>
            <person name="McGuire B."/>
            <person name="Gubler W.D."/>
            <person name="Walker M.A."/>
            <person name="Cantu D."/>
        </authorList>
    </citation>
    <scope>NUCLEOTIDE SEQUENCE [LARGE SCALE GENOMIC DNA]</scope>
    <source>
        <strain evidence="24">c</strain>
    </source>
</reference>
<proteinExistence type="inferred from homology"/>
<evidence type="ECO:0000256" key="8">
    <source>
        <dbReference type="ARBA" id="ARBA00022801"/>
    </source>
</evidence>
<evidence type="ECO:0000256" key="11">
    <source>
        <dbReference type="ARBA" id="ARBA00023136"/>
    </source>
</evidence>
<dbReference type="PRINTS" id="PR00133">
    <property type="entry name" value="GLHYDRLASE3"/>
</dbReference>
<keyword evidence="10 21" id="KW-1133">Transmembrane helix</keyword>
<evidence type="ECO:0000256" key="6">
    <source>
        <dbReference type="ARBA" id="ARBA00022475"/>
    </source>
</evidence>
<dbReference type="Gene3D" id="3.20.20.300">
    <property type="entry name" value="Glycoside hydrolase, family 3, N-terminal domain"/>
    <property type="match status" value="1"/>
</dbReference>
<dbReference type="AlphaFoldDB" id="A0A0B1PAL0"/>
<evidence type="ECO:0000256" key="4">
    <source>
        <dbReference type="ARBA" id="ARBA00005336"/>
    </source>
</evidence>
<dbReference type="InterPro" id="IPR036881">
    <property type="entry name" value="Glyco_hydro_3_C_sf"/>
</dbReference>
<comment type="caution">
    <text evidence="23">The sequence shown here is derived from an EMBL/GenBank/DDBJ whole genome shotgun (WGS) entry which is preliminary data.</text>
</comment>
<dbReference type="InterPro" id="IPR013783">
    <property type="entry name" value="Ig-like_fold"/>
</dbReference>
<keyword evidence="24" id="KW-1185">Reference proteome</keyword>
<dbReference type="SMART" id="SM01217">
    <property type="entry name" value="Fn3_like"/>
    <property type="match status" value="1"/>
</dbReference>
<dbReference type="PANTHER" id="PTHR42715">
    <property type="entry name" value="BETA-GLUCOSIDASE"/>
    <property type="match status" value="1"/>
</dbReference>
<keyword evidence="6" id="KW-1003">Cell membrane</keyword>
<dbReference type="Proteomes" id="UP000030854">
    <property type="component" value="Unassembled WGS sequence"/>
</dbReference>
<keyword evidence="13" id="KW-0119">Carbohydrate metabolism</keyword>
<dbReference type="InterPro" id="IPR036962">
    <property type="entry name" value="Glyco_hydro_3_N_sf"/>
</dbReference>
<keyword evidence="14" id="KW-0326">Glycosidase</keyword>
<dbReference type="OMA" id="VVMESWI"/>
<keyword evidence="8 23" id="KW-0378">Hydrolase</keyword>
<evidence type="ECO:0000256" key="13">
    <source>
        <dbReference type="ARBA" id="ARBA00023277"/>
    </source>
</evidence>
<dbReference type="GO" id="GO:0008422">
    <property type="term" value="F:beta-glucosidase activity"/>
    <property type="evidence" value="ECO:0007669"/>
    <property type="project" value="UniProtKB-EC"/>
</dbReference>
<dbReference type="Pfam" id="PF14310">
    <property type="entry name" value="Fn3-like"/>
    <property type="match status" value="1"/>
</dbReference>
<dbReference type="InterPro" id="IPR026891">
    <property type="entry name" value="Fn3-like"/>
</dbReference>
<dbReference type="EMBL" id="JNVN01000449">
    <property type="protein sequence ID" value="KHJ35268.1"/>
    <property type="molecule type" value="Genomic_DNA"/>
</dbReference>
<dbReference type="FunFam" id="3.20.20.300:FF:000002">
    <property type="entry name" value="Probable beta-glucosidase"/>
    <property type="match status" value="1"/>
</dbReference>
<evidence type="ECO:0000256" key="21">
    <source>
        <dbReference type="SAM" id="Phobius"/>
    </source>
</evidence>
<feature type="transmembrane region" description="Helical" evidence="21">
    <location>
        <begin position="56"/>
        <end position="74"/>
    </location>
</feature>
<evidence type="ECO:0000256" key="9">
    <source>
        <dbReference type="ARBA" id="ARBA00022968"/>
    </source>
</evidence>
<dbReference type="HOGENOM" id="CLU_004542_2_0_1"/>
<evidence type="ECO:0000256" key="2">
    <source>
        <dbReference type="ARBA" id="ARBA00004401"/>
    </source>
</evidence>
<dbReference type="InterPro" id="IPR001764">
    <property type="entry name" value="Glyco_hydro_3_N"/>
</dbReference>
<comment type="similarity">
    <text evidence="4">Belongs to the glycosyl hydrolase 3 family.</text>
</comment>
<dbReference type="SUPFAM" id="SSF51445">
    <property type="entry name" value="(Trans)glycosidases"/>
    <property type="match status" value="1"/>
</dbReference>
<dbReference type="Pfam" id="PF01915">
    <property type="entry name" value="Glyco_hydro_3_C"/>
    <property type="match status" value="1"/>
</dbReference>
<evidence type="ECO:0000256" key="1">
    <source>
        <dbReference type="ARBA" id="ARBA00000448"/>
    </source>
</evidence>
<keyword evidence="12" id="KW-0325">Glycoprotein</keyword>
<dbReference type="OrthoDB" id="416222at2759"/>
<comment type="subcellular location">
    <subcellularLocation>
        <location evidence="2">Cell membrane</location>
        <topology evidence="2">Single-pass type II membrane protein</topology>
    </subcellularLocation>
</comment>
<keyword evidence="7 21" id="KW-0812">Transmembrane</keyword>
<dbReference type="EC" id="3.2.1.21" evidence="5"/>
<accession>A0A0B1PAL0</accession>
<evidence type="ECO:0000256" key="14">
    <source>
        <dbReference type="ARBA" id="ARBA00023295"/>
    </source>
</evidence>
<dbReference type="GO" id="GO:0009251">
    <property type="term" value="P:glucan catabolic process"/>
    <property type="evidence" value="ECO:0007669"/>
    <property type="project" value="TreeGrafter"/>
</dbReference>
<comment type="pathway">
    <text evidence="3">Glycan metabolism; cellulose degradation.</text>
</comment>